<dbReference type="Proteomes" id="UP000758603">
    <property type="component" value="Unassembled WGS sequence"/>
</dbReference>
<dbReference type="InterPro" id="IPR050797">
    <property type="entry name" value="Carb_Metab_Trans_Reg"/>
</dbReference>
<evidence type="ECO:0000256" key="2">
    <source>
        <dbReference type="SAM" id="MobiDB-lite"/>
    </source>
</evidence>
<dbReference type="InterPro" id="IPR001138">
    <property type="entry name" value="Zn2Cys6_DnaBD"/>
</dbReference>
<dbReference type="InterPro" id="IPR036864">
    <property type="entry name" value="Zn2-C6_fun-type_DNA-bd_sf"/>
</dbReference>
<name>A0A9P9A261_9PEZI</name>
<dbReference type="SMART" id="SM00066">
    <property type="entry name" value="GAL4"/>
    <property type="match status" value="1"/>
</dbReference>
<dbReference type="GeneID" id="70125816"/>
<dbReference type="EMBL" id="JAGPXC010000001">
    <property type="protein sequence ID" value="KAH6660346.1"/>
    <property type="molecule type" value="Genomic_DNA"/>
</dbReference>
<dbReference type="AlphaFoldDB" id="A0A9P9A261"/>
<dbReference type="PANTHER" id="PTHR31668:SF4">
    <property type="entry name" value="TRANSCRIPTIONAL ACTIVATOR PROTEIN DAL81"/>
    <property type="match status" value="1"/>
</dbReference>
<organism evidence="4 5">
    <name type="scientific">Truncatella angustata</name>
    <dbReference type="NCBI Taxonomy" id="152316"/>
    <lineage>
        <taxon>Eukaryota</taxon>
        <taxon>Fungi</taxon>
        <taxon>Dikarya</taxon>
        <taxon>Ascomycota</taxon>
        <taxon>Pezizomycotina</taxon>
        <taxon>Sordariomycetes</taxon>
        <taxon>Xylariomycetidae</taxon>
        <taxon>Amphisphaeriales</taxon>
        <taxon>Sporocadaceae</taxon>
        <taxon>Truncatella</taxon>
    </lineage>
</organism>
<evidence type="ECO:0000313" key="4">
    <source>
        <dbReference type="EMBL" id="KAH6660346.1"/>
    </source>
</evidence>
<proteinExistence type="predicted"/>
<keyword evidence="1" id="KW-0539">Nucleus</keyword>
<accession>A0A9P9A261</accession>
<feature type="domain" description="Zn(2)-C6 fungal-type" evidence="3">
    <location>
        <begin position="15"/>
        <end position="45"/>
    </location>
</feature>
<dbReference type="CDD" id="cd00067">
    <property type="entry name" value="GAL4"/>
    <property type="match status" value="1"/>
</dbReference>
<dbReference type="RefSeq" id="XP_045964477.1">
    <property type="nucleotide sequence ID" value="XM_046096924.1"/>
</dbReference>
<dbReference type="PANTHER" id="PTHR31668">
    <property type="entry name" value="GLUCOSE TRANSPORT TRANSCRIPTION REGULATOR RGT1-RELATED-RELATED"/>
    <property type="match status" value="1"/>
</dbReference>
<dbReference type="SUPFAM" id="SSF57701">
    <property type="entry name" value="Zn2/Cys6 DNA-binding domain"/>
    <property type="match status" value="1"/>
</dbReference>
<reference evidence="4" key="1">
    <citation type="journal article" date="2021" name="Nat. Commun.">
        <title>Genetic determinants of endophytism in the Arabidopsis root mycobiome.</title>
        <authorList>
            <person name="Mesny F."/>
            <person name="Miyauchi S."/>
            <person name="Thiergart T."/>
            <person name="Pickel B."/>
            <person name="Atanasova L."/>
            <person name="Karlsson M."/>
            <person name="Huettel B."/>
            <person name="Barry K.W."/>
            <person name="Haridas S."/>
            <person name="Chen C."/>
            <person name="Bauer D."/>
            <person name="Andreopoulos W."/>
            <person name="Pangilinan J."/>
            <person name="LaButti K."/>
            <person name="Riley R."/>
            <person name="Lipzen A."/>
            <person name="Clum A."/>
            <person name="Drula E."/>
            <person name="Henrissat B."/>
            <person name="Kohler A."/>
            <person name="Grigoriev I.V."/>
            <person name="Martin F.M."/>
            <person name="Hacquard S."/>
        </authorList>
    </citation>
    <scope>NUCLEOTIDE SEQUENCE</scope>
    <source>
        <strain evidence="4">MPI-SDFR-AT-0073</strain>
    </source>
</reference>
<dbReference type="GO" id="GO:0005634">
    <property type="term" value="C:nucleus"/>
    <property type="evidence" value="ECO:0007669"/>
    <property type="project" value="TreeGrafter"/>
</dbReference>
<dbReference type="GO" id="GO:0001080">
    <property type="term" value="P:nitrogen catabolite activation of transcription from RNA polymerase II promoter"/>
    <property type="evidence" value="ECO:0007669"/>
    <property type="project" value="TreeGrafter"/>
</dbReference>
<dbReference type="PROSITE" id="PS50048">
    <property type="entry name" value="ZN2_CY6_FUNGAL_2"/>
    <property type="match status" value="1"/>
</dbReference>
<evidence type="ECO:0000313" key="5">
    <source>
        <dbReference type="Proteomes" id="UP000758603"/>
    </source>
</evidence>
<evidence type="ECO:0000259" key="3">
    <source>
        <dbReference type="PROSITE" id="PS50048"/>
    </source>
</evidence>
<evidence type="ECO:0000256" key="1">
    <source>
        <dbReference type="ARBA" id="ARBA00023242"/>
    </source>
</evidence>
<dbReference type="Gene3D" id="4.10.240.10">
    <property type="entry name" value="Zn(2)-C6 fungal-type DNA-binding domain"/>
    <property type="match status" value="1"/>
</dbReference>
<sequence>MSPPEQSGGAPKHRACDECRARKLACSKEPDGCARCKRESQVCHYSAQKPMGRPRKRPRDEADNTKTAESATKTPMLNLPPDTEDPGLAFLNFLTQGEINLDPTIPTDILSAHEQDKADWAFGYTGNDFAQLNFDANIEHVPSFSASNIDPALFTAATTPAEGPAPALSSANCNCIAGLYLSLDSMQKLSNDITDAVRQARLAAKTAYQVVNCGSCSMPLAVDQLRPDQLNPQAMHNFQLLMLLSTLIPSIAHAYERILHLVNQETAKAQAERREIPFTLENYGGMWGGLVSECGGTAGLEHRMMEPAMWRLTVRALLRVDVYGISNCEIAGDTGPDPFHLGLRDIVNQMENRSKARHAVIDPLILAGTYEDPRCALKLHKTGETPTCMKIIEIAKKSIDNLIIA</sequence>
<protein>
    <recommendedName>
        <fullName evidence="3">Zn(2)-C6 fungal-type domain-containing protein</fullName>
    </recommendedName>
</protein>
<dbReference type="GO" id="GO:0008270">
    <property type="term" value="F:zinc ion binding"/>
    <property type="evidence" value="ECO:0007669"/>
    <property type="project" value="InterPro"/>
</dbReference>
<dbReference type="PROSITE" id="PS00463">
    <property type="entry name" value="ZN2_CY6_FUNGAL_1"/>
    <property type="match status" value="1"/>
</dbReference>
<gene>
    <name evidence="4" type="ORF">BKA67DRAFT_48659</name>
</gene>
<comment type="caution">
    <text evidence="4">The sequence shown here is derived from an EMBL/GenBank/DDBJ whole genome shotgun (WGS) entry which is preliminary data.</text>
</comment>
<dbReference type="OrthoDB" id="3498215at2759"/>
<dbReference type="GO" id="GO:0000981">
    <property type="term" value="F:DNA-binding transcription factor activity, RNA polymerase II-specific"/>
    <property type="evidence" value="ECO:0007669"/>
    <property type="project" value="InterPro"/>
</dbReference>
<feature type="region of interest" description="Disordered" evidence="2">
    <location>
        <begin position="45"/>
        <end position="80"/>
    </location>
</feature>
<keyword evidence="5" id="KW-1185">Reference proteome</keyword>